<sequence>MLIALYLCIFCGSLGQTLLLQRRDRLQRQEKICIFYQAIASTLVRNAS</sequence>
<proteinExistence type="predicted"/>
<comment type="caution">
    <text evidence="1">The sequence shown here is derived from an EMBL/GenBank/DDBJ whole genome shotgun (WGS) entry which is preliminary data.</text>
</comment>
<evidence type="ECO:0000313" key="2">
    <source>
        <dbReference type="Proteomes" id="UP000715781"/>
    </source>
</evidence>
<protein>
    <submittedName>
        <fullName evidence="1">Uncharacterized protein</fullName>
    </submittedName>
</protein>
<evidence type="ECO:0000313" key="1">
    <source>
        <dbReference type="EMBL" id="MBW4561937.1"/>
    </source>
</evidence>
<dbReference type="EMBL" id="JAHHHN010000006">
    <property type="protein sequence ID" value="MBW4561937.1"/>
    <property type="molecule type" value="Genomic_DNA"/>
</dbReference>
<dbReference type="AlphaFoldDB" id="A0A951PYR8"/>
<accession>A0A951PYR8</accession>
<gene>
    <name evidence="1" type="ORF">KME32_12440</name>
</gene>
<reference evidence="1" key="1">
    <citation type="submission" date="2021-05" db="EMBL/GenBank/DDBJ databases">
        <authorList>
            <person name="Pietrasiak N."/>
            <person name="Ward R."/>
            <person name="Stajich J.E."/>
            <person name="Kurbessoian T."/>
        </authorList>
    </citation>
    <scope>NUCLEOTIDE SEQUENCE</scope>
    <source>
        <strain evidence="1">JT2-VF2</strain>
    </source>
</reference>
<organism evidence="1 2">
    <name type="scientific">Mojavia pulchra JT2-VF2</name>
    <dbReference type="NCBI Taxonomy" id="287848"/>
    <lineage>
        <taxon>Bacteria</taxon>
        <taxon>Bacillati</taxon>
        <taxon>Cyanobacteriota</taxon>
        <taxon>Cyanophyceae</taxon>
        <taxon>Nostocales</taxon>
        <taxon>Nostocaceae</taxon>
    </lineage>
</organism>
<reference evidence="1" key="2">
    <citation type="journal article" date="2022" name="Microbiol. Resour. Announc.">
        <title>Metagenome Sequencing to Explore Phylogenomics of Terrestrial Cyanobacteria.</title>
        <authorList>
            <person name="Ward R.D."/>
            <person name="Stajich J.E."/>
            <person name="Johansen J.R."/>
            <person name="Huntemann M."/>
            <person name="Clum A."/>
            <person name="Foster B."/>
            <person name="Foster B."/>
            <person name="Roux S."/>
            <person name="Palaniappan K."/>
            <person name="Varghese N."/>
            <person name="Mukherjee S."/>
            <person name="Reddy T.B.K."/>
            <person name="Daum C."/>
            <person name="Copeland A."/>
            <person name="Chen I.A."/>
            <person name="Ivanova N.N."/>
            <person name="Kyrpides N.C."/>
            <person name="Shapiro N."/>
            <person name="Eloe-Fadrosh E.A."/>
            <person name="Pietrasiak N."/>
        </authorList>
    </citation>
    <scope>NUCLEOTIDE SEQUENCE</scope>
    <source>
        <strain evidence="1">JT2-VF2</strain>
    </source>
</reference>
<name>A0A951PYR8_9NOST</name>
<dbReference type="Proteomes" id="UP000715781">
    <property type="component" value="Unassembled WGS sequence"/>
</dbReference>